<dbReference type="RefSeq" id="WP_058654769.1">
    <property type="nucleotide sequence ID" value="NZ_CP045064.2"/>
</dbReference>
<keyword evidence="1" id="KW-1133">Transmembrane helix</keyword>
<protein>
    <submittedName>
        <fullName evidence="2">Uncharacterized protein</fullName>
    </submittedName>
</protein>
<evidence type="ECO:0000313" key="2">
    <source>
        <dbReference type="EMBL" id="RNT41004.1"/>
    </source>
</evidence>
<dbReference type="Proteomes" id="UP000286098">
    <property type="component" value="Unassembled WGS sequence"/>
</dbReference>
<sequence length="83" mass="9343">MTKNKPTLARLLFSIAYLFVCCLAFFSLALIVVKFIISHDDVFDRSDIKQVVVVSAIAATAAGVRSWLYALLDERKIRKKPPE</sequence>
<dbReference type="EMBL" id="NEYZ02000052">
    <property type="protein sequence ID" value="RNT41004.1"/>
    <property type="molecule type" value="Genomic_DNA"/>
</dbReference>
<proteinExistence type="predicted"/>
<gene>
    <name evidence="2" type="ORF">B9059_012440</name>
</gene>
<dbReference type="AlphaFoldDB" id="A0AAX1WHF3"/>
<feature type="transmembrane region" description="Helical" evidence="1">
    <location>
        <begin position="52"/>
        <end position="72"/>
    </location>
</feature>
<reference evidence="2 3" key="1">
    <citation type="submission" date="2018-10" db="EMBL/GenBank/DDBJ databases">
        <authorList>
            <person name="Vanduin D."/>
            <person name="Fouts D."/>
            <person name="Wright M."/>
            <person name="Sutton G."/>
            <person name="Nguyen K."/>
            <person name="Kreiswirth B."/>
            <person name="Chen L."/>
            <person name="Rojas L."/>
            <person name="Hujer A."/>
            <person name="Hujer K."/>
            <person name="Bonomo R."/>
            <person name="Adams M."/>
        </authorList>
    </citation>
    <scope>NUCLEOTIDE SEQUENCE [LARGE SCALE GENOMIC DNA]</scope>
    <source>
        <strain evidence="2 3">CRK0054</strain>
    </source>
</reference>
<evidence type="ECO:0000313" key="3">
    <source>
        <dbReference type="Proteomes" id="UP000286098"/>
    </source>
</evidence>
<name>A0AAX1WHF3_9ENTR</name>
<feature type="transmembrane region" description="Helical" evidence="1">
    <location>
        <begin position="12"/>
        <end position="37"/>
    </location>
</feature>
<keyword evidence="1" id="KW-0812">Transmembrane</keyword>
<comment type="caution">
    <text evidence="2">The sequence shown here is derived from an EMBL/GenBank/DDBJ whole genome shotgun (WGS) entry which is preliminary data.</text>
</comment>
<accession>A0AAX1WHF3</accession>
<keyword evidence="1" id="KW-0472">Membrane</keyword>
<organism evidence="2 3">
    <name type="scientific">Enterobacter roggenkampii</name>
    <dbReference type="NCBI Taxonomy" id="1812935"/>
    <lineage>
        <taxon>Bacteria</taxon>
        <taxon>Pseudomonadati</taxon>
        <taxon>Pseudomonadota</taxon>
        <taxon>Gammaproteobacteria</taxon>
        <taxon>Enterobacterales</taxon>
        <taxon>Enterobacteriaceae</taxon>
        <taxon>Enterobacter</taxon>
        <taxon>Enterobacter cloacae complex</taxon>
    </lineage>
</organism>
<evidence type="ECO:0000256" key="1">
    <source>
        <dbReference type="SAM" id="Phobius"/>
    </source>
</evidence>